<evidence type="ECO:0008006" key="6">
    <source>
        <dbReference type="Google" id="ProtNLM"/>
    </source>
</evidence>
<keyword evidence="5" id="KW-1185">Reference proteome</keyword>
<dbReference type="InterPro" id="IPR040091">
    <property type="entry name" value="LRRC56"/>
</dbReference>
<evidence type="ECO:0000256" key="1">
    <source>
        <dbReference type="ARBA" id="ARBA00022614"/>
    </source>
</evidence>
<organism evidence="4 5">
    <name type="scientific">Marmota monax</name>
    <name type="common">Woodchuck</name>
    <dbReference type="NCBI Taxonomy" id="9995"/>
    <lineage>
        <taxon>Eukaryota</taxon>
        <taxon>Metazoa</taxon>
        <taxon>Chordata</taxon>
        <taxon>Craniata</taxon>
        <taxon>Vertebrata</taxon>
        <taxon>Euteleostomi</taxon>
        <taxon>Mammalia</taxon>
        <taxon>Eutheria</taxon>
        <taxon>Euarchontoglires</taxon>
        <taxon>Glires</taxon>
        <taxon>Rodentia</taxon>
        <taxon>Sciuromorpha</taxon>
        <taxon>Sciuridae</taxon>
        <taxon>Xerinae</taxon>
        <taxon>Marmotini</taxon>
        <taxon>Marmota</taxon>
    </lineage>
</organism>
<feature type="region of interest" description="Disordered" evidence="3">
    <location>
        <begin position="279"/>
        <end position="305"/>
    </location>
</feature>
<evidence type="ECO:0000313" key="5">
    <source>
        <dbReference type="Proteomes" id="UP000335636"/>
    </source>
</evidence>
<feature type="region of interest" description="Disordered" evidence="3">
    <location>
        <begin position="414"/>
        <end position="465"/>
    </location>
</feature>
<dbReference type="EMBL" id="CABDUW010000165">
    <property type="protein sequence ID" value="VTJ61122.1"/>
    <property type="molecule type" value="Genomic_DNA"/>
</dbReference>
<dbReference type="PANTHER" id="PTHR22708">
    <property type="entry name" value="LEUCINE-RICH REPEAT-CONTAINING PROTEIN 56"/>
    <property type="match status" value="1"/>
</dbReference>
<dbReference type="PANTHER" id="PTHR22708:SF0">
    <property type="entry name" value="LEUCINE-RICH REPEAT-CONTAINING PROTEIN 56"/>
    <property type="match status" value="1"/>
</dbReference>
<proteinExistence type="predicted"/>
<name>A0A5E4AX85_MARMO</name>
<keyword evidence="2" id="KW-0677">Repeat</keyword>
<dbReference type="Pfam" id="PF12799">
    <property type="entry name" value="LRR_4"/>
    <property type="match status" value="1"/>
</dbReference>
<accession>A0A5E4AX85</accession>
<dbReference type="Gene3D" id="3.80.10.10">
    <property type="entry name" value="Ribonuclease Inhibitor"/>
    <property type="match status" value="1"/>
</dbReference>
<evidence type="ECO:0000256" key="2">
    <source>
        <dbReference type="ARBA" id="ARBA00022737"/>
    </source>
</evidence>
<gene>
    <name evidence="4" type="ORF">MONAX_5E043894</name>
</gene>
<dbReference type="AlphaFoldDB" id="A0A5E4AX85"/>
<feature type="compositionally biased region" description="Low complexity" evidence="3">
    <location>
        <begin position="389"/>
        <end position="398"/>
    </location>
</feature>
<keyword evidence="1" id="KW-0433">Leucine-rich repeat</keyword>
<dbReference type="InterPro" id="IPR032675">
    <property type="entry name" value="LRR_dom_sf"/>
</dbReference>
<evidence type="ECO:0000313" key="4">
    <source>
        <dbReference type="EMBL" id="VTJ61122.1"/>
    </source>
</evidence>
<protein>
    <recommendedName>
        <fullName evidence="6">Leucine-rich repeat-containing protein 56</fullName>
    </recommendedName>
</protein>
<dbReference type="SUPFAM" id="SSF52058">
    <property type="entry name" value="L domain-like"/>
    <property type="match status" value="1"/>
</dbReference>
<reference evidence="4" key="1">
    <citation type="submission" date="2019-04" db="EMBL/GenBank/DDBJ databases">
        <authorList>
            <person name="Alioto T."/>
            <person name="Alioto T."/>
        </authorList>
    </citation>
    <scope>NUCLEOTIDE SEQUENCE [LARGE SCALE GENOMIC DNA]</scope>
</reference>
<dbReference type="Proteomes" id="UP000335636">
    <property type="component" value="Unassembled WGS sequence"/>
</dbReference>
<evidence type="ECO:0000256" key="3">
    <source>
        <dbReference type="SAM" id="MobiDB-lite"/>
    </source>
</evidence>
<feature type="region of interest" description="Disordered" evidence="3">
    <location>
        <begin position="327"/>
        <end position="399"/>
    </location>
</feature>
<dbReference type="InterPro" id="IPR001611">
    <property type="entry name" value="Leu-rich_rpt"/>
</dbReference>
<comment type="caution">
    <text evidence="4">The sequence shown here is derived from an EMBL/GenBank/DDBJ whole genome shotgun (WGS) entry which is preliminary data.</text>
</comment>
<dbReference type="PROSITE" id="PS51450">
    <property type="entry name" value="LRR"/>
    <property type="match status" value="2"/>
</dbReference>
<dbReference type="InterPro" id="IPR025875">
    <property type="entry name" value="Leu-rich_rpt_4"/>
</dbReference>
<sequence length="465" mass="50809">MKTSVLDPWAAVTQPLAQQREQSVGRAQAHSCHCALPEVIDLGTSLSHLQVLWLARCGLTDLDGIGSFPVLKELYVSYNDISDLSPLCLLEQLEVLDLEGNSVEDLGQVCSLRLCPQLTTLTLEGNPVCLQPAPGHSNKVPQDYNYRVEVRKLIPQLQVLDEVSTRHTELPAPRELSQDWLIVKEAIKEGRVLDTFLPPQDVSHGAIIRRLDPAFSLPETQPWALSLLVPGGVLPERLLPKDMAPEDHTSNLTHGAGQVLCGNPTKGLWERRRQNQDWAPWEQLPPYKSSLATSPSTPGPGPADTCDLLTMAGLQAWRELGLCPQPHRQMESQQEGAAAPQDPWRAPEEQEDQIGPKTVPSPMSLASEHSRTVGFHLIPSAPKCPMPPDSGSSSPRGSAVLSFRGRRLRALDSLCGSPGGNLRPQCLSPGVPRPKANRRPCSQTSRPLLPAPPEPYHPHPLPPLV</sequence>
<feature type="compositionally biased region" description="Pro residues" evidence="3">
    <location>
        <begin position="449"/>
        <end position="465"/>
    </location>
</feature>